<feature type="region of interest" description="Disordered" evidence="1">
    <location>
        <begin position="1"/>
        <end position="134"/>
    </location>
</feature>
<organism evidence="2 3">
    <name type="scientific">Actinacidiphila acididurans</name>
    <dbReference type="NCBI Taxonomy" id="2784346"/>
    <lineage>
        <taxon>Bacteria</taxon>
        <taxon>Bacillati</taxon>
        <taxon>Actinomycetota</taxon>
        <taxon>Actinomycetes</taxon>
        <taxon>Kitasatosporales</taxon>
        <taxon>Streptomycetaceae</taxon>
        <taxon>Actinacidiphila</taxon>
    </lineage>
</organism>
<name>A0ABS2TPJ7_9ACTN</name>
<evidence type="ECO:0000313" key="2">
    <source>
        <dbReference type="EMBL" id="MBM9505254.1"/>
    </source>
</evidence>
<dbReference type="RefSeq" id="WP_205357098.1">
    <property type="nucleotide sequence ID" value="NZ_JADKYB010000005.1"/>
</dbReference>
<feature type="compositionally biased region" description="Basic residues" evidence="1">
    <location>
        <begin position="35"/>
        <end position="44"/>
    </location>
</feature>
<sequence length="370" mass="39511">MITEPEMAGDEPGPDGPAPASEFAGPDLLGNGERRRWRSRGARRRTGEEPELERTGSGPESGGPEVMRDPTGDGEDRSWWSRGERGRVGEEPRPDGPAVEFGGPEVRLGPDGSGPGPAAEFGAPHTGPDLIGDPYPRPWWTRTERRRLWTGVVAGAVVASAIWGAALRGADYGHHAPPDTYGYRIPGDLCSSLNLEPLTDALPAGGFDGNDPEIRRGSALDQARCDLESTFTTGDGWLADYTVRVVVELHKKTDPRAEFADVYGPPGPPEIPLAIGGDLIRTGARSVTRPYPGLGDLAYLTSGDYQQTLSVLRGGAVISLAVAGHNVWQGDGPPPTDRHGAPDRPFFIDTSGLRKVLPVTIGHMMRVLSR</sequence>
<evidence type="ECO:0000256" key="1">
    <source>
        <dbReference type="SAM" id="MobiDB-lite"/>
    </source>
</evidence>
<feature type="compositionally biased region" description="Basic and acidic residues" evidence="1">
    <location>
        <begin position="45"/>
        <end position="54"/>
    </location>
</feature>
<proteinExistence type="predicted"/>
<feature type="compositionally biased region" description="Basic and acidic residues" evidence="1">
    <location>
        <begin position="66"/>
        <end position="94"/>
    </location>
</feature>
<gene>
    <name evidence="2" type="ORF">ITX44_11995</name>
</gene>
<comment type="caution">
    <text evidence="2">The sequence shown here is derived from an EMBL/GenBank/DDBJ whole genome shotgun (WGS) entry which is preliminary data.</text>
</comment>
<keyword evidence="3" id="KW-1185">Reference proteome</keyword>
<dbReference type="Proteomes" id="UP000749040">
    <property type="component" value="Unassembled WGS sequence"/>
</dbReference>
<reference evidence="2 3" key="1">
    <citation type="submission" date="2021-01" db="EMBL/GenBank/DDBJ databases">
        <title>Streptomyces acididurans sp. nov., isolated from a peat swamp forest soil.</title>
        <authorList>
            <person name="Chantavorakit T."/>
            <person name="Duangmal K."/>
        </authorList>
    </citation>
    <scope>NUCLEOTIDE SEQUENCE [LARGE SCALE GENOMIC DNA]</scope>
    <source>
        <strain evidence="2 3">KK5PA1</strain>
    </source>
</reference>
<dbReference type="EMBL" id="JADKYB010000005">
    <property type="protein sequence ID" value="MBM9505254.1"/>
    <property type="molecule type" value="Genomic_DNA"/>
</dbReference>
<protein>
    <submittedName>
        <fullName evidence="2">Uncharacterized protein</fullName>
    </submittedName>
</protein>
<accession>A0ABS2TPJ7</accession>
<evidence type="ECO:0000313" key="3">
    <source>
        <dbReference type="Proteomes" id="UP000749040"/>
    </source>
</evidence>